<evidence type="ECO:0000313" key="5">
    <source>
        <dbReference type="Proteomes" id="UP001239397"/>
    </source>
</evidence>
<dbReference type="EMBL" id="CP127295">
    <property type="protein sequence ID" value="WIY06189.1"/>
    <property type="molecule type" value="Genomic_DNA"/>
</dbReference>
<dbReference type="InterPro" id="IPR032675">
    <property type="entry name" value="LRR_dom_sf"/>
</dbReference>
<dbReference type="SUPFAM" id="SSF52540">
    <property type="entry name" value="P-loop containing nucleoside triphosphate hydrolases"/>
    <property type="match status" value="1"/>
</dbReference>
<dbReference type="PROSITE" id="PS50837">
    <property type="entry name" value="NACHT"/>
    <property type="match status" value="1"/>
</dbReference>
<evidence type="ECO:0000259" key="3">
    <source>
        <dbReference type="PROSITE" id="PS50837"/>
    </source>
</evidence>
<dbReference type="InterPro" id="IPR027417">
    <property type="entry name" value="P-loop_NTPase"/>
</dbReference>
<organism evidence="4 5">
    <name type="scientific">Amycolatopsis mongoliensis</name>
    <dbReference type="NCBI Taxonomy" id="715475"/>
    <lineage>
        <taxon>Bacteria</taxon>
        <taxon>Bacillati</taxon>
        <taxon>Actinomycetota</taxon>
        <taxon>Actinomycetes</taxon>
        <taxon>Pseudonocardiales</taxon>
        <taxon>Pseudonocardiaceae</taxon>
        <taxon>Amycolatopsis</taxon>
    </lineage>
</organism>
<dbReference type="KEGG" id="amog:QRX60_20960"/>
<evidence type="ECO:0000256" key="2">
    <source>
        <dbReference type="ARBA" id="ARBA00022840"/>
    </source>
</evidence>
<dbReference type="RefSeq" id="WP_286002452.1">
    <property type="nucleotide sequence ID" value="NZ_CP127295.1"/>
</dbReference>
<keyword evidence="2" id="KW-0067">ATP-binding</keyword>
<sequence>MTGLEAPALKLGGQIATHAAKSWLQRRKATSERSDDLVDLAAGELKGLLERRKLENLVQNIGTQVAEQLEQVLADRFATLPQNEIDAAFLAVEDALTKADLSDEAFLATDADPEQLARKIRGELPDLAAERHFAPKASALYELALDQACRHLVQVVRHLPSFQPRALAEVLGRLSKQSDQLEELLVRLPKTSLTAPDGTDRDAAFETSYLGLIARNLDRLELLGLTMDDQPALPLTVAYLSLSVSSEDEPRRADRRMDELWFEKRQNRMGSANMRVEAALGGTSRVLVRGEAGSGKTTLLDWLAVTAARRGFTGKLAGWNGRVPFPIRLRSFAAEPLPRPEEFVGHVAPMLAPPEGWARRVLAAGRAMVLVDGVDEVGASHRREVKAWLRELSLAFEDTRFVVTSRTAAADQRWLAQEGFDCVLLESMSADDIEALVTRWHKAAAAGGTVRTDTDLPAVQRRLLNQLDSRPHLRTLAASPLLCAMLCALNLAHRSELPRDRMDLYRKALSMLLHLRDAERRIGVILTEAQKQLLLGDLAWRLSLASKVELPKERAREHIARRLPSLPHVDHTPEEVLNHLLERSGVLREPVRDRVDFVHRTFQECLAANEATEQDHLETLIDRAHLDTWWETIVMACGHAKHHQAGKLLSGILDRADDEPRHARHLRLLAAACLETVSNADPEVIAQVEAVIREQLVPPRSIRETQSLASIGPRILRYLPESLEGLSEAAAAATTRAAALTAGDDALRLLRSYAQDSRELVQNQLAQAWQYFDPEQYATQVLGDSPLTEGRTKVTNLRLLTYVHLLKKMTKLTVDLSDYDWQKDLLFLEGVPHLHDLRVSFERDTTIDLGQLAQHTELEALRLFFARRFVNLRALEKISNLHTLTLLRKTPWLSLRQLEDLNQVEHLNIDRLTRVSNIDSISALENLRFLRMWDIPMETIKRSKPLPKLSEIELFRGEARGGASISGEELARVFPQTRALTLSSIELHNLAPLANVPIQWLKFHYTTPGAIHELPLIPTLREVVFEGISEPVDLTPIADLNVTVELVDAEFVGAEKLGSGVKLIVR</sequence>
<evidence type="ECO:0000256" key="1">
    <source>
        <dbReference type="ARBA" id="ARBA00022741"/>
    </source>
</evidence>
<dbReference type="Pfam" id="PF22733">
    <property type="entry name" value="NNH1"/>
    <property type="match status" value="1"/>
</dbReference>
<reference evidence="4 5" key="1">
    <citation type="submission" date="2023-06" db="EMBL/GenBank/DDBJ databases">
        <authorList>
            <person name="Oyuntsetseg B."/>
            <person name="Kim S.B."/>
        </authorList>
    </citation>
    <scope>NUCLEOTIDE SEQUENCE [LARGE SCALE GENOMIC DNA]</scope>
    <source>
        <strain evidence="4 5">4-36</strain>
    </source>
</reference>
<proteinExistence type="predicted"/>
<dbReference type="PANTHER" id="PTHR46844">
    <property type="entry name" value="SLR5058 PROTEIN"/>
    <property type="match status" value="1"/>
</dbReference>
<protein>
    <submittedName>
        <fullName evidence="4">NACHT domain-containing protein</fullName>
    </submittedName>
</protein>
<dbReference type="Gene3D" id="3.80.10.10">
    <property type="entry name" value="Ribonuclease Inhibitor"/>
    <property type="match status" value="1"/>
</dbReference>
<accession>A0A9Y2JYW7</accession>
<dbReference type="Pfam" id="PF05729">
    <property type="entry name" value="NACHT"/>
    <property type="match status" value="1"/>
</dbReference>
<gene>
    <name evidence="4" type="ORF">QRX60_20960</name>
</gene>
<dbReference type="SUPFAM" id="SSF52058">
    <property type="entry name" value="L domain-like"/>
    <property type="match status" value="1"/>
</dbReference>
<dbReference type="GO" id="GO:0005524">
    <property type="term" value="F:ATP binding"/>
    <property type="evidence" value="ECO:0007669"/>
    <property type="project" value="UniProtKB-KW"/>
</dbReference>
<evidence type="ECO:0000313" key="4">
    <source>
        <dbReference type="EMBL" id="WIY06189.1"/>
    </source>
</evidence>
<dbReference type="Gene3D" id="3.40.50.300">
    <property type="entry name" value="P-loop containing nucleotide triphosphate hydrolases"/>
    <property type="match status" value="1"/>
</dbReference>
<dbReference type="InterPro" id="IPR054547">
    <property type="entry name" value="NNH1"/>
</dbReference>
<keyword evidence="1" id="KW-0547">Nucleotide-binding</keyword>
<dbReference type="AlphaFoldDB" id="A0A9Y2JYW7"/>
<dbReference type="PANTHER" id="PTHR46844:SF1">
    <property type="entry name" value="SLR5058 PROTEIN"/>
    <property type="match status" value="1"/>
</dbReference>
<name>A0A9Y2JYW7_9PSEU</name>
<dbReference type="InterPro" id="IPR007111">
    <property type="entry name" value="NACHT_NTPase"/>
</dbReference>
<dbReference type="Proteomes" id="UP001239397">
    <property type="component" value="Chromosome"/>
</dbReference>
<keyword evidence="5" id="KW-1185">Reference proteome</keyword>
<feature type="domain" description="NACHT" evidence="3">
    <location>
        <begin position="284"/>
        <end position="613"/>
    </location>
</feature>